<keyword evidence="5" id="KW-0408">Iron</keyword>
<dbReference type="InterPro" id="IPR012675">
    <property type="entry name" value="Beta-grasp_dom_sf"/>
</dbReference>
<dbReference type="InterPro" id="IPR017938">
    <property type="entry name" value="Riboflavin_synthase-like_b-brl"/>
</dbReference>
<dbReference type="SUPFAM" id="SSF52343">
    <property type="entry name" value="Ferredoxin reductase-like, C-terminal NADP-linked domain"/>
    <property type="match status" value="1"/>
</dbReference>
<dbReference type="GO" id="GO:0016491">
    <property type="term" value="F:oxidoreductase activity"/>
    <property type="evidence" value="ECO:0007669"/>
    <property type="project" value="UniProtKB-KW"/>
</dbReference>
<dbReference type="PANTHER" id="PTHR47354">
    <property type="entry name" value="NADH OXIDOREDUCTASE HCR"/>
    <property type="match status" value="1"/>
</dbReference>
<dbReference type="Proteomes" id="UP000630528">
    <property type="component" value="Unassembled WGS sequence"/>
</dbReference>
<evidence type="ECO:0000256" key="4">
    <source>
        <dbReference type="ARBA" id="ARBA00023002"/>
    </source>
</evidence>
<keyword evidence="10" id="KW-1185">Reference proteome</keyword>
<accession>A0A934WKQ6</accession>
<reference evidence="9" key="2">
    <citation type="submission" date="2021-01" db="EMBL/GenBank/DDBJ databases">
        <authorList>
            <person name="Kang M."/>
        </authorList>
    </citation>
    <scope>NUCLEOTIDE SEQUENCE</scope>
    <source>
        <strain evidence="9">KACC 17527</strain>
    </source>
</reference>
<dbReference type="Gene3D" id="3.10.20.30">
    <property type="match status" value="1"/>
</dbReference>
<evidence type="ECO:0000256" key="5">
    <source>
        <dbReference type="ARBA" id="ARBA00023004"/>
    </source>
</evidence>
<dbReference type="PROSITE" id="PS51085">
    <property type="entry name" value="2FE2S_FER_2"/>
    <property type="match status" value="1"/>
</dbReference>
<evidence type="ECO:0000259" key="8">
    <source>
        <dbReference type="PROSITE" id="PS51384"/>
    </source>
</evidence>
<evidence type="ECO:0000313" key="9">
    <source>
        <dbReference type="EMBL" id="MBK6004865.1"/>
    </source>
</evidence>
<sequence>MSDSTSAALRPVRVHAVRAEAQDVLSLDLRAHDGAPLPPFEPGSHIDVEIPALRGWPALQRQYSLANDCTERHRYVIGVGRDPASRGGSAALHARIRAGDVLRIGSPRNNFALHAGGGHAILIAGGIGITPLLSMARRLAAGGRPWTLHYCVRTPARAAFLEELLALAAQDGRGRVVIVFDRLPGNAMLDLEGVVRAAPADAHFYCCGPAPMLKAFVRATAGVAPGRVHVEWFSAPAVPATTAPEESFRVRLERSARTLDVPPGRSILDVLLEGGVDVDYSCREGLCGTCETRVLAGIPDHRDPIYAGRVHPPADRLMLCVSRCAGAELVLDL</sequence>
<dbReference type="AlphaFoldDB" id="A0A934WKQ6"/>
<dbReference type="PROSITE" id="PS00197">
    <property type="entry name" value="2FE2S_FER_1"/>
    <property type="match status" value="1"/>
</dbReference>
<dbReference type="SUPFAM" id="SSF63380">
    <property type="entry name" value="Riboflavin synthase domain-like"/>
    <property type="match status" value="1"/>
</dbReference>
<dbReference type="InterPro" id="IPR036010">
    <property type="entry name" value="2Fe-2S_ferredoxin-like_sf"/>
</dbReference>
<dbReference type="GO" id="GO:0046872">
    <property type="term" value="F:metal ion binding"/>
    <property type="evidence" value="ECO:0007669"/>
    <property type="project" value="UniProtKB-KW"/>
</dbReference>
<dbReference type="PROSITE" id="PS51384">
    <property type="entry name" value="FAD_FR"/>
    <property type="match status" value="1"/>
</dbReference>
<keyword evidence="2" id="KW-0001">2Fe-2S</keyword>
<evidence type="ECO:0000256" key="2">
    <source>
        <dbReference type="ARBA" id="ARBA00022714"/>
    </source>
</evidence>
<dbReference type="SUPFAM" id="SSF54292">
    <property type="entry name" value="2Fe-2S ferredoxin-like"/>
    <property type="match status" value="1"/>
</dbReference>
<gene>
    <name evidence="9" type="ORF">JJB11_02070</name>
</gene>
<evidence type="ECO:0000313" key="10">
    <source>
        <dbReference type="Proteomes" id="UP000630528"/>
    </source>
</evidence>
<keyword evidence="3" id="KW-0479">Metal-binding</keyword>
<dbReference type="Gene3D" id="2.40.30.10">
    <property type="entry name" value="Translation factors"/>
    <property type="match status" value="1"/>
</dbReference>
<keyword evidence="1" id="KW-0285">Flavoprotein</keyword>
<keyword evidence="6" id="KW-0411">Iron-sulfur</keyword>
<dbReference type="PRINTS" id="PR00409">
    <property type="entry name" value="PHDIOXRDTASE"/>
</dbReference>
<comment type="caution">
    <text evidence="9">The sequence shown here is derived from an EMBL/GenBank/DDBJ whole genome shotgun (WGS) entry which is preliminary data.</text>
</comment>
<reference evidence="9" key="1">
    <citation type="journal article" date="2012" name="J. Microbiol. Biotechnol.">
        <title>Ramlibacter ginsenosidimutans sp. nov., with ginsenoside-converting activity.</title>
        <authorList>
            <person name="Wang L."/>
            <person name="An D.S."/>
            <person name="Kim S.G."/>
            <person name="Jin F.X."/>
            <person name="Kim S.C."/>
            <person name="Lee S.T."/>
            <person name="Im W.T."/>
        </authorList>
    </citation>
    <scope>NUCLEOTIDE SEQUENCE</scope>
    <source>
        <strain evidence="9">KACC 17527</strain>
    </source>
</reference>
<dbReference type="Pfam" id="PF00111">
    <property type="entry name" value="Fer2"/>
    <property type="match status" value="1"/>
</dbReference>
<evidence type="ECO:0000256" key="6">
    <source>
        <dbReference type="ARBA" id="ARBA00023014"/>
    </source>
</evidence>
<protein>
    <submittedName>
        <fullName evidence="9">Oxidoreductase</fullName>
    </submittedName>
</protein>
<dbReference type="InterPro" id="IPR050415">
    <property type="entry name" value="MRET"/>
</dbReference>
<evidence type="ECO:0000256" key="3">
    <source>
        <dbReference type="ARBA" id="ARBA00022723"/>
    </source>
</evidence>
<dbReference type="PANTHER" id="PTHR47354:SF1">
    <property type="entry name" value="CARNITINE MONOOXYGENASE REDUCTASE SUBUNIT"/>
    <property type="match status" value="1"/>
</dbReference>
<dbReference type="CDD" id="cd00207">
    <property type="entry name" value="fer2"/>
    <property type="match status" value="1"/>
</dbReference>
<dbReference type="InterPro" id="IPR001433">
    <property type="entry name" value="OxRdtase_FAD/NAD-bd"/>
</dbReference>
<dbReference type="InterPro" id="IPR039261">
    <property type="entry name" value="FNR_nucleotide-bd"/>
</dbReference>
<evidence type="ECO:0000259" key="7">
    <source>
        <dbReference type="PROSITE" id="PS51085"/>
    </source>
</evidence>
<evidence type="ECO:0000256" key="1">
    <source>
        <dbReference type="ARBA" id="ARBA00022630"/>
    </source>
</evidence>
<name>A0A934WKQ6_9BURK</name>
<feature type="domain" description="2Fe-2S ferredoxin-type" evidence="7">
    <location>
        <begin position="248"/>
        <end position="333"/>
    </location>
</feature>
<keyword evidence="4" id="KW-0560">Oxidoreductase</keyword>
<dbReference type="InterPro" id="IPR001041">
    <property type="entry name" value="2Fe-2S_ferredoxin-type"/>
</dbReference>
<proteinExistence type="predicted"/>
<dbReference type="Pfam" id="PF00175">
    <property type="entry name" value="NAD_binding_1"/>
    <property type="match status" value="1"/>
</dbReference>
<feature type="domain" description="FAD-binding FR-type" evidence="8">
    <location>
        <begin position="7"/>
        <end position="114"/>
    </location>
</feature>
<dbReference type="InterPro" id="IPR017927">
    <property type="entry name" value="FAD-bd_FR_type"/>
</dbReference>
<dbReference type="CDD" id="cd06185">
    <property type="entry name" value="PDR_like"/>
    <property type="match status" value="1"/>
</dbReference>
<dbReference type="RefSeq" id="WP_201166240.1">
    <property type="nucleotide sequence ID" value="NZ_JAEPWM010000001.1"/>
</dbReference>
<dbReference type="EMBL" id="JAEPWM010000001">
    <property type="protein sequence ID" value="MBK6004865.1"/>
    <property type="molecule type" value="Genomic_DNA"/>
</dbReference>
<dbReference type="Gene3D" id="3.40.50.80">
    <property type="entry name" value="Nucleotide-binding domain of ferredoxin-NADP reductase (FNR) module"/>
    <property type="match status" value="1"/>
</dbReference>
<organism evidence="9 10">
    <name type="scientific">Ramlibacter ginsenosidimutans</name>
    <dbReference type="NCBI Taxonomy" id="502333"/>
    <lineage>
        <taxon>Bacteria</taxon>
        <taxon>Pseudomonadati</taxon>
        <taxon>Pseudomonadota</taxon>
        <taxon>Betaproteobacteria</taxon>
        <taxon>Burkholderiales</taxon>
        <taxon>Comamonadaceae</taxon>
        <taxon>Ramlibacter</taxon>
    </lineage>
</organism>
<dbReference type="InterPro" id="IPR006058">
    <property type="entry name" value="2Fe2S_fd_BS"/>
</dbReference>
<dbReference type="GO" id="GO:0051537">
    <property type="term" value="F:2 iron, 2 sulfur cluster binding"/>
    <property type="evidence" value="ECO:0007669"/>
    <property type="project" value="UniProtKB-KW"/>
</dbReference>